<evidence type="ECO:0000313" key="1">
    <source>
        <dbReference type="EMBL" id="KIJ43401.1"/>
    </source>
</evidence>
<dbReference type="EMBL" id="KN837123">
    <property type="protein sequence ID" value="KIJ43401.1"/>
    <property type="molecule type" value="Genomic_DNA"/>
</dbReference>
<organism evidence="1 2">
    <name type="scientific">Sphaerobolus stellatus (strain SS14)</name>
    <dbReference type="NCBI Taxonomy" id="990650"/>
    <lineage>
        <taxon>Eukaryota</taxon>
        <taxon>Fungi</taxon>
        <taxon>Dikarya</taxon>
        <taxon>Basidiomycota</taxon>
        <taxon>Agaricomycotina</taxon>
        <taxon>Agaricomycetes</taxon>
        <taxon>Phallomycetidae</taxon>
        <taxon>Geastrales</taxon>
        <taxon>Sphaerobolaceae</taxon>
        <taxon>Sphaerobolus</taxon>
    </lineage>
</organism>
<sequence length="177" mass="20236">TGEKTQISTEGEKQLKKYAHGALLTHELPAYWEATTIKVVLELLKDSTIGLPVNWMDKESEKDLIKKETLEQLNEGCFALKKKNHPKMDIVELAKSLVGASFTITAAHWACYAFLCQVLALDPSKDYWKTVNKMLQDVRTSAAEKAGDNPRKMKSKVDQYFHNVLEDDFKIFWRSSR</sequence>
<feature type="non-terminal residue" evidence="1">
    <location>
        <position position="1"/>
    </location>
</feature>
<accession>A0A0C9VY89</accession>
<evidence type="ECO:0000313" key="2">
    <source>
        <dbReference type="Proteomes" id="UP000054279"/>
    </source>
</evidence>
<reference evidence="1 2" key="1">
    <citation type="submission" date="2014-06" db="EMBL/GenBank/DDBJ databases">
        <title>Evolutionary Origins and Diversification of the Mycorrhizal Mutualists.</title>
        <authorList>
            <consortium name="DOE Joint Genome Institute"/>
            <consortium name="Mycorrhizal Genomics Consortium"/>
            <person name="Kohler A."/>
            <person name="Kuo A."/>
            <person name="Nagy L.G."/>
            <person name="Floudas D."/>
            <person name="Copeland A."/>
            <person name="Barry K.W."/>
            <person name="Cichocki N."/>
            <person name="Veneault-Fourrey C."/>
            <person name="LaButti K."/>
            <person name="Lindquist E.A."/>
            <person name="Lipzen A."/>
            <person name="Lundell T."/>
            <person name="Morin E."/>
            <person name="Murat C."/>
            <person name="Riley R."/>
            <person name="Ohm R."/>
            <person name="Sun H."/>
            <person name="Tunlid A."/>
            <person name="Henrissat B."/>
            <person name="Grigoriev I.V."/>
            <person name="Hibbett D.S."/>
            <person name="Martin F."/>
        </authorList>
    </citation>
    <scope>NUCLEOTIDE SEQUENCE [LARGE SCALE GENOMIC DNA]</scope>
    <source>
        <strain evidence="1 2">SS14</strain>
    </source>
</reference>
<protein>
    <submittedName>
        <fullName evidence="1">Unplaced genomic scaffold SPHSTscaffold_48, whole genome shotgun sequence</fullName>
    </submittedName>
</protein>
<name>A0A0C9VY89_SPHS4</name>
<keyword evidence="2" id="KW-1185">Reference proteome</keyword>
<dbReference type="AlphaFoldDB" id="A0A0C9VY89"/>
<dbReference type="Proteomes" id="UP000054279">
    <property type="component" value="Unassembled WGS sequence"/>
</dbReference>
<proteinExistence type="predicted"/>
<gene>
    <name evidence="1" type="ORF">M422DRAFT_253282</name>
</gene>
<dbReference type="HOGENOM" id="CLU_1521444_0_0_1"/>